<dbReference type="InterPro" id="IPR036866">
    <property type="entry name" value="RibonucZ/Hydroxyglut_hydro"/>
</dbReference>
<protein>
    <submittedName>
        <fullName evidence="1">Uncharacterized protein</fullName>
    </submittedName>
</protein>
<dbReference type="Pfam" id="PF13483">
    <property type="entry name" value="Lactamase_B_3"/>
    <property type="match status" value="1"/>
</dbReference>
<reference evidence="1" key="1">
    <citation type="journal article" date="2020" name="mSystems">
        <title>Genome- and Community-Level Interaction Insights into Carbon Utilization and Element Cycling Functions of Hydrothermarchaeota in Hydrothermal Sediment.</title>
        <authorList>
            <person name="Zhou Z."/>
            <person name="Liu Y."/>
            <person name="Xu W."/>
            <person name="Pan J."/>
            <person name="Luo Z.H."/>
            <person name="Li M."/>
        </authorList>
    </citation>
    <scope>NUCLEOTIDE SEQUENCE [LARGE SCALE GENOMIC DNA]</scope>
    <source>
        <strain evidence="1">SpSt-106</strain>
    </source>
</reference>
<sequence>MWNLQNINSLKFTTAPALHSFLFSDNETSLYHTGNTGLFYDMKLIRELYSPEVVFLPIGDHYLMGPKEPAKACNNILITPKIGEEITI</sequence>
<name>A0A7V5XFI4_9BACT</name>
<dbReference type="AlphaFoldDB" id="A0A7V5XFI4"/>
<dbReference type="SUPFAM" id="SSF56281">
    <property type="entry name" value="Metallo-hydrolase/oxidoreductase"/>
    <property type="match status" value="1"/>
</dbReference>
<dbReference type="Gene3D" id="3.60.15.10">
    <property type="entry name" value="Ribonuclease Z/Hydroxyacylglutathione hydrolase-like"/>
    <property type="match status" value="1"/>
</dbReference>
<gene>
    <name evidence="1" type="ORF">ENM15_01615</name>
</gene>
<evidence type="ECO:0000313" key="1">
    <source>
        <dbReference type="EMBL" id="HHQ15502.1"/>
    </source>
</evidence>
<dbReference type="EMBL" id="DRWR01000027">
    <property type="protein sequence ID" value="HHQ15502.1"/>
    <property type="molecule type" value="Genomic_DNA"/>
</dbReference>
<organism evidence="1">
    <name type="scientific">Thermodesulfobacterium geofontis</name>
    <dbReference type="NCBI Taxonomy" id="1295609"/>
    <lineage>
        <taxon>Bacteria</taxon>
        <taxon>Pseudomonadati</taxon>
        <taxon>Thermodesulfobacteriota</taxon>
        <taxon>Thermodesulfobacteria</taxon>
        <taxon>Thermodesulfobacteriales</taxon>
        <taxon>Thermodesulfobacteriaceae</taxon>
        <taxon>Thermodesulfobacterium</taxon>
    </lineage>
</organism>
<comment type="caution">
    <text evidence="1">The sequence shown here is derived from an EMBL/GenBank/DDBJ whole genome shotgun (WGS) entry which is preliminary data.</text>
</comment>
<accession>A0A7V5XFI4</accession>
<proteinExistence type="predicted"/>